<protein>
    <submittedName>
        <fullName evidence="1">2-dehydro-3-deoxygalactonokinase</fullName>
    </submittedName>
</protein>
<reference evidence="1 2" key="1">
    <citation type="submission" date="2020-08" db="EMBL/GenBank/DDBJ databases">
        <title>Stenotrophomonas tumulicola JCM 30961.</title>
        <authorList>
            <person name="Deng Y."/>
        </authorList>
    </citation>
    <scope>NUCLEOTIDE SEQUENCE [LARGE SCALE GENOMIC DNA]</scope>
    <source>
        <strain evidence="1 2">JCM 30961</strain>
    </source>
</reference>
<name>A0A7W3FKW0_9GAMM</name>
<keyword evidence="1" id="KW-0418">Kinase</keyword>
<evidence type="ECO:0000313" key="2">
    <source>
        <dbReference type="Proteomes" id="UP000547058"/>
    </source>
</evidence>
<dbReference type="Proteomes" id="UP000547058">
    <property type="component" value="Unassembled WGS sequence"/>
</dbReference>
<keyword evidence="1" id="KW-0808">Transferase</keyword>
<evidence type="ECO:0000313" key="1">
    <source>
        <dbReference type="EMBL" id="MBA8681415.1"/>
    </source>
</evidence>
<dbReference type="GO" id="GO:0008671">
    <property type="term" value="F:2-dehydro-3-deoxygalactonokinase activity"/>
    <property type="evidence" value="ECO:0007669"/>
    <property type="project" value="InterPro"/>
</dbReference>
<organism evidence="1 2">
    <name type="scientific">Stenotrophomonas tumulicola</name>
    <dbReference type="NCBI Taxonomy" id="1685415"/>
    <lineage>
        <taxon>Bacteria</taxon>
        <taxon>Pseudomonadati</taxon>
        <taxon>Pseudomonadota</taxon>
        <taxon>Gammaproteobacteria</taxon>
        <taxon>Lysobacterales</taxon>
        <taxon>Lysobacteraceae</taxon>
        <taxon>Stenotrophomonas</taxon>
    </lineage>
</organism>
<dbReference type="InterPro" id="IPR042257">
    <property type="entry name" value="DGOK_C"/>
</dbReference>
<dbReference type="EMBL" id="JACGXS010000002">
    <property type="protein sequence ID" value="MBA8681415.1"/>
    <property type="molecule type" value="Genomic_DNA"/>
</dbReference>
<dbReference type="GO" id="GO:0034194">
    <property type="term" value="P:D-galactonate catabolic process"/>
    <property type="evidence" value="ECO:0007669"/>
    <property type="project" value="InterPro"/>
</dbReference>
<accession>A0A7W3FKW0</accession>
<sequence>MSVDTQAPVPTADRLLIDGGTTTTRVWSVRGTRVLAEMRATVGARDTARDGSPEALHRTVADLLGQASAAAQECVPGWRAQDVVAAGMITSPLGLAEVPHLPAPADLHALAMGARVFSLAHVSSLPMLLLPGIRCGPTVPTVDGIADFDVMRGEEAVCLGLLEGGMLKDTGIALSLGSHWKLVEILDRRITTCSTTMGGELLHVLRTQTVLSASVDNELPAAFGTGDMDMLQRGLRASEVHGLPRAAFMTRLLERVPGSDSRGRLMFLLGVVMAATLQAWEDQLKGRQVLLLGARPICDAWHFALSAAGAEPRTVEPQEVTAAYVGALVRAADIVAEAR</sequence>
<dbReference type="RefSeq" id="WP_182338544.1">
    <property type="nucleotide sequence ID" value="NZ_JACGXS010000002.1"/>
</dbReference>
<dbReference type="Gene3D" id="3.30.420.310">
    <property type="entry name" value="2-keto-3-deoxy-galactonokinase, C-terminal domain"/>
    <property type="match status" value="1"/>
</dbReference>
<dbReference type="InterPro" id="IPR042258">
    <property type="entry name" value="DGOK_N"/>
</dbReference>
<dbReference type="CDD" id="cd24012">
    <property type="entry name" value="ASKHA_NBD_KDGal-kinase"/>
    <property type="match status" value="1"/>
</dbReference>
<gene>
    <name evidence="1" type="ORF">H4O11_06285</name>
</gene>
<dbReference type="Gene3D" id="3.30.420.300">
    <property type="entry name" value="2-keto-3-deoxy-galactonokinase, substrate binding domain"/>
    <property type="match status" value="1"/>
</dbReference>
<dbReference type="Pfam" id="PF05035">
    <property type="entry name" value="DGOK"/>
    <property type="match status" value="1"/>
</dbReference>
<dbReference type="AlphaFoldDB" id="A0A7W3FKW0"/>
<comment type="caution">
    <text evidence="1">The sequence shown here is derived from an EMBL/GenBank/DDBJ whole genome shotgun (WGS) entry which is preliminary data.</text>
</comment>
<dbReference type="InterPro" id="IPR007729">
    <property type="entry name" value="DGOK"/>
</dbReference>
<proteinExistence type="predicted"/>
<keyword evidence="2" id="KW-1185">Reference proteome</keyword>